<feature type="region of interest" description="Disordered" evidence="8">
    <location>
        <begin position="1"/>
        <end position="24"/>
    </location>
</feature>
<evidence type="ECO:0000256" key="2">
    <source>
        <dbReference type="ARBA" id="ARBA00005658"/>
    </source>
</evidence>
<protein>
    <submittedName>
        <fullName evidence="10">Choline transporter</fullName>
    </submittedName>
</protein>
<dbReference type="GO" id="GO:0022857">
    <property type="term" value="F:transmembrane transporter activity"/>
    <property type="evidence" value="ECO:0007669"/>
    <property type="project" value="InterPro"/>
</dbReference>
<feature type="transmembrane region" description="Helical" evidence="9">
    <location>
        <begin position="67"/>
        <end position="87"/>
    </location>
</feature>
<feature type="transmembrane region" description="Helical" evidence="9">
    <location>
        <begin position="107"/>
        <end position="127"/>
    </location>
</feature>
<feature type="transmembrane region" description="Helical" evidence="9">
    <location>
        <begin position="210"/>
        <end position="232"/>
    </location>
</feature>
<comment type="similarity">
    <text evidence="2">Belongs to the BCCT transporter (TC 2.A.15) family.</text>
</comment>
<feature type="transmembrane region" description="Helical" evidence="9">
    <location>
        <begin position="490"/>
        <end position="510"/>
    </location>
</feature>
<evidence type="ECO:0000256" key="1">
    <source>
        <dbReference type="ARBA" id="ARBA00004651"/>
    </source>
</evidence>
<feature type="transmembrane region" description="Helical" evidence="9">
    <location>
        <begin position="337"/>
        <end position="355"/>
    </location>
</feature>
<dbReference type="RefSeq" id="WP_077968850.1">
    <property type="nucleotide sequence ID" value="NZ_CP045178.1"/>
</dbReference>
<accession>A0A1V4A8E2</accession>
<feature type="compositionally biased region" description="Gly residues" evidence="8">
    <location>
        <begin position="572"/>
        <end position="582"/>
    </location>
</feature>
<feature type="transmembrane region" description="Helical" evidence="9">
    <location>
        <begin position="282"/>
        <end position="302"/>
    </location>
</feature>
<evidence type="ECO:0000256" key="8">
    <source>
        <dbReference type="SAM" id="MobiDB-lite"/>
    </source>
</evidence>
<dbReference type="AlphaFoldDB" id="A0A1V4A8E2"/>
<feature type="transmembrane region" description="Helical" evidence="9">
    <location>
        <begin position="252"/>
        <end position="270"/>
    </location>
</feature>
<evidence type="ECO:0000313" key="10">
    <source>
        <dbReference type="EMBL" id="OON78350.1"/>
    </source>
</evidence>
<keyword evidence="4" id="KW-1003">Cell membrane</keyword>
<comment type="subcellular location">
    <subcellularLocation>
        <location evidence="1">Cell membrane</location>
        <topology evidence="1">Multi-pass membrane protein</topology>
    </subcellularLocation>
</comment>
<proteinExistence type="inferred from homology"/>
<feature type="compositionally biased region" description="Basic and acidic residues" evidence="8">
    <location>
        <begin position="1"/>
        <end position="10"/>
    </location>
</feature>
<name>A0A1V4A8E2_9ACTN</name>
<dbReference type="OrthoDB" id="9775735at2"/>
<keyword evidence="6 9" id="KW-1133">Transmembrane helix</keyword>
<comment type="caution">
    <text evidence="10">The sequence shown here is derived from an EMBL/GenBank/DDBJ whole genome shotgun (WGS) entry which is preliminary data.</text>
</comment>
<dbReference type="PROSITE" id="PS01303">
    <property type="entry name" value="BCCT"/>
    <property type="match status" value="1"/>
</dbReference>
<feature type="compositionally biased region" description="Basic residues" evidence="8">
    <location>
        <begin position="548"/>
        <end position="559"/>
    </location>
</feature>
<dbReference type="STRING" id="83656.B1H18_16260"/>
<feature type="transmembrane region" description="Helical" evidence="9">
    <location>
        <begin position="367"/>
        <end position="392"/>
    </location>
</feature>
<feature type="transmembrane region" description="Helical" evidence="9">
    <location>
        <begin position="29"/>
        <end position="47"/>
    </location>
</feature>
<dbReference type="Proteomes" id="UP000190539">
    <property type="component" value="Unassembled WGS sequence"/>
</dbReference>
<feature type="region of interest" description="Disordered" evidence="8">
    <location>
        <begin position="539"/>
        <end position="582"/>
    </location>
</feature>
<dbReference type="PANTHER" id="PTHR30047:SF7">
    <property type="entry name" value="HIGH-AFFINITY CHOLINE TRANSPORT PROTEIN"/>
    <property type="match status" value="1"/>
</dbReference>
<feature type="transmembrane region" description="Helical" evidence="9">
    <location>
        <begin position="164"/>
        <end position="182"/>
    </location>
</feature>
<dbReference type="EMBL" id="MVFC01000012">
    <property type="protein sequence ID" value="OON78350.1"/>
    <property type="molecule type" value="Genomic_DNA"/>
</dbReference>
<sequence>MSTDAADRPSPESPPEPTEPGNDPSPDRLVVALGVLGIVGVVLWAVLAKGSFESASGTALPWVLDNFAWLFVIAADVFLVLCVLIAFSRFGRIRLGADDAPPEFTNFSWISMMFSAGMGIGLIFYGVGEPVTHYLSPPPGSGDRSGTQEAAGTALEYSFFHWTLTPWAIYGIAGLALAYASFRKGRGNRLSAVFVPLIGERRATGTVGRLLDLLAVFATVFGTATSLGIGALQIATGLDLTAGLDSSKTVELLIIVVLGAAFVVSAFTGLHGGVKWLSNINLVLAACLMLFVFVAGPTVYVLDAIPATVGGYLHELLPMASNTGAFSDEKWLGSWTIFYWAWWLSWAPFVGTFIARISRGRTVREFLLAVLLIPSGATALWFCVLGGTGIRLDGTGVVDMAAKAKEGTESTLFALLDALPISTVTSWVAMLLVMMYFVTSADSASLVMGSLTSRGALHPRTWLVVTWGVLMAAVAAALLLAGGLDSLQSATILVALPFVVVMLGLCWSLLKELREDPAAGPKRSEPLGGMRDAIGAMVGEALTDRTETRHRHLRRAARSRTHDEPGGDGGDDGGSGGGTPPA</sequence>
<organism evidence="10 11">
    <name type="scientific">Streptomyces tsukubensis</name>
    <dbReference type="NCBI Taxonomy" id="83656"/>
    <lineage>
        <taxon>Bacteria</taxon>
        <taxon>Bacillati</taxon>
        <taxon>Actinomycetota</taxon>
        <taxon>Actinomycetes</taxon>
        <taxon>Kitasatosporales</taxon>
        <taxon>Streptomycetaceae</taxon>
        <taxon>Streptomyces</taxon>
    </lineage>
</organism>
<feature type="transmembrane region" description="Helical" evidence="9">
    <location>
        <begin position="412"/>
        <end position="439"/>
    </location>
</feature>
<evidence type="ECO:0000256" key="4">
    <source>
        <dbReference type="ARBA" id="ARBA00022475"/>
    </source>
</evidence>
<evidence type="ECO:0000313" key="11">
    <source>
        <dbReference type="Proteomes" id="UP000190539"/>
    </source>
</evidence>
<keyword evidence="7 9" id="KW-0472">Membrane</keyword>
<evidence type="ECO:0000256" key="9">
    <source>
        <dbReference type="SAM" id="Phobius"/>
    </source>
</evidence>
<dbReference type="NCBIfam" id="TIGR00842">
    <property type="entry name" value="bcct"/>
    <property type="match status" value="1"/>
</dbReference>
<feature type="transmembrane region" description="Helical" evidence="9">
    <location>
        <begin position="460"/>
        <end position="484"/>
    </location>
</feature>
<dbReference type="PANTHER" id="PTHR30047">
    <property type="entry name" value="HIGH-AFFINITY CHOLINE TRANSPORT PROTEIN-RELATED"/>
    <property type="match status" value="1"/>
</dbReference>
<evidence type="ECO:0000256" key="5">
    <source>
        <dbReference type="ARBA" id="ARBA00022692"/>
    </source>
</evidence>
<evidence type="ECO:0000256" key="3">
    <source>
        <dbReference type="ARBA" id="ARBA00022448"/>
    </source>
</evidence>
<evidence type="ECO:0000256" key="7">
    <source>
        <dbReference type="ARBA" id="ARBA00023136"/>
    </source>
</evidence>
<dbReference type="InterPro" id="IPR018093">
    <property type="entry name" value="BCCT_CS"/>
</dbReference>
<dbReference type="GO" id="GO:0005886">
    <property type="term" value="C:plasma membrane"/>
    <property type="evidence" value="ECO:0007669"/>
    <property type="project" value="UniProtKB-SubCell"/>
</dbReference>
<dbReference type="InterPro" id="IPR000060">
    <property type="entry name" value="BCCT_transptr"/>
</dbReference>
<gene>
    <name evidence="10" type="ORF">B1H18_16260</name>
</gene>
<keyword evidence="11" id="KW-1185">Reference proteome</keyword>
<keyword evidence="3" id="KW-0813">Transport</keyword>
<keyword evidence="5 9" id="KW-0812">Transmembrane</keyword>
<evidence type="ECO:0000256" key="6">
    <source>
        <dbReference type="ARBA" id="ARBA00022989"/>
    </source>
</evidence>
<reference evidence="10 11" key="1">
    <citation type="submission" date="2017-02" db="EMBL/GenBank/DDBJ databases">
        <title>Draft Genome Sequence of Streptomyces tsukubaensis F601, a Producer of the immunosuppressant tacrolimus FK506.</title>
        <authorList>
            <person name="Zong G."/>
            <person name="Zhong C."/>
            <person name="Fu J."/>
            <person name="Qin R."/>
            <person name="Cao G."/>
        </authorList>
    </citation>
    <scope>NUCLEOTIDE SEQUENCE [LARGE SCALE GENOMIC DNA]</scope>
    <source>
        <strain evidence="10 11">F601</strain>
    </source>
</reference>
<dbReference type="Pfam" id="PF02028">
    <property type="entry name" value="BCCT"/>
    <property type="match status" value="1"/>
</dbReference>